<proteinExistence type="inferred from homology"/>
<dbReference type="GO" id="GO:0016791">
    <property type="term" value="F:phosphatase activity"/>
    <property type="evidence" value="ECO:0007669"/>
    <property type="project" value="TreeGrafter"/>
</dbReference>
<dbReference type="RefSeq" id="XP_062653929.1">
    <property type="nucleotide sequence ID" value="XM_062808467.1"/>
</dbReference>
<feature type="transmembrane region" description="Helical" evidence="2">
    <location>
        <begin position="424"/>
        <end position="447"/>
    </location>
</feature>
<keyword evidence="5" id="KW-1185">Reference proteome</keyword>
<protein>
    <submittedName>
        <fullName evidence="4">Histidine phosphatase superfamily</fullName>
    </submittedName>
</protein>
<dbReference type="PANTHER" id="PTHR11567">
    <property type="entry name" value="ACID PHOSPHATASE-RELATED"/>
    <property type="match status" value="1"/>
</dbReference>
<dbReference type="InterPro" id="IPR050645">
    <property type="entry name" value="Histidine_acid_phosphatase"/>
</dbReference>
<reference evidence="4" key="1">
    <citation type="journal article" date="2023" name="Mol. Phylogenet. Evol.">
        <title>Genome-scale phylogeny and comparative genomics of the fungal order Sordariales.</title>
        <authorList>
            <person name="Hensen N."/>
            <person name="Bonometti L."/>
            <person name="Westerberg I."/>
            <person name="Brannstrom I.O."/>
            <person name="Guillou S."/>
            <person name="Cros-Aarteil S."/>
            <person name="Calhoun S."/>
            <person name="Haridas S."/>
            <person name="Kuo A."/>
            <person name="Mondo S."/>
            <person name="Pangilinan J."/>
            <person name="Riley R."/>
            <person name="LaButti K."/>
            <person name="Andreopoulos B."/>
            <person name="Lipzen A."/>
            <person name="Chen C."/>
            <person name="Yan M."/>
            <person name="Daum C."/>
            <person name="Ng V."/>
            <person name="Clum A."/>
            <person name="Steindorff A."/>
            <person name="Ohm R.A."/>
            <person name="Martin F."/>
            <person name="Silar P."/>
            <person name="Natvig D.O."/>
            <person name="Lalanne C."/>
            <person name="Gautier V."/>
            <person name="Ament-Velasquez S.L."/>
            <person name="Kruys A."/>
            <person name="Hutchinson M.I."/>
            <person name="Powell A.J."/>
            <person name="Barry K."/>
            <person name="Miller A.N."/>
            <person name="Grigoriev I.V."/>
            <person name="Debuchy R."/>
            <person name="Gladieux P."/>
            <person name="Hiltunen Thoren M."/>
            <person name="Johannesson H."/>
        </authorList>
    </citation>
    <scope>NUCLEOTIDE SEQUENCE</scope>
    <source>
        <strain evidence="4">CBS 168.71</strain>
    </source>
</reference>
<dbReference type="InterPro" id="IPR029033">
    <property type="entry name" value="His_PPase_superfam"/>
</dbReference>
<name>A0AAE0H655_9PEZI</name>
<keyword evidence="2" id="KW-1133">Transmembrane helix</keyword>
<dbReference type="EMBL" id="JAUEPN010000013">
    <property type="protein sequence ID" value="KAK3290415.1"/>
    <property type="molecule type" value="Genomic_DNA"/>
</dbReference>
<dbReference type="InterPro" id="IPR000560">
    <property type="entry name" value="His_Pase_clade-2"/>
</dbReference>
<dbReference type="Pfam" id="PF00328">
    <property type="entry name" value="His_Phos_2"/>
    <property type="match status" value="1"/>
</dbReference>
<dbReference type="Proteomes" id="UP001278766">
    <property type="component" value="Unassembled WGS sequence"/>
</dbReference>
<sequence length="481" mass="51689">MHTSTMALAGLAATAAAETIHGALVFSRHGDRTTKHFGSQVLTPLGAQQVFQVGSDYRARYLSSSSPHHIQGISESEYVPAQIYASAPDQPILLNTATSFLQALYPPLGDTVSAQDLANGSSVSSPLTGYQYVTLHGVNDDSPESVWIKGDDDCPVVAAASADFKKSSEFQSRLASTRDFYQSLYPLVHEVYPSASDLSYAKAYDIFDVINVEKIHNASSPAQAVTPTQLHQLRTLADSAEFGRNYNASQPSRSLHAGTLAGAVLSHLNQTAATNTPPASAAPKLTVLAGSYDTFLAFFGRARLTDASDQFFGLPDYASTMAFELFTPGETNDESMDRSALRVRFLFRNGTAGALRQFPLFGTGKVELPWAEFEREMQQIGVGSAEEWCGLCRSEAVFCAAYRDADRYDILGGGRGSVVSKGSWIAVVVVMGVAIAGNLVWAAMWLVRNRRAKRERMAGVASTAAVGGDSESARSYDKESV</sequence>
<gene>
    <name evidence="4" type="ORF">B0H64DRAFT_57845</name>
</gene>
<keyword evidence="3" id="KW-0732">Signal</keyword>
<comment type="caution">
    <text evidence="4">The sequence shown here is derived from an EMBL/GenBank/DDBJ whole genome shotgun (WGS) entry which is preliminary data.</text>
</comment>
<feature type="signal peptide" evidence="3">
    <location>
        <begin position="1"/>
        <end position="17"/>
    </location>
</feature>
<dbReference type="GeneID" id="87845415"/>
<dbReference type="SUPFAM" id="SSF53254">
    <property type="entry name" value="Phosphoglycerate mutase-like"/>
    <property type="match status" value="1"/>
</dbReference>
<evidence type="ECO:0000313" key="4">
    <source>
        <dbReference type="EMBL" id="KAK3290415.1"/>
    </source>
</evidence>
<dbReference type="Gene3D" id="3.40.50.1240">
    <property type="entry name" value="Phosphoglycerate mutase-like"/>
    <property type="match status" value="1"/>
</dbReference>
<keyword evidence="2" id="KW-0812">Transmembrane</keyword>
<evidence type="ECO:0000256" key="1">
    <source>
        <dbReference type="ARBA" id="ARBA00005375"/>
    </source>
</evidence>
<evidence type="ECO:0000256" key="2">
    <source>
        <dbReference type="SAM" id="Phobius"/>
    </source>
</evidence>
<accession>A0AAE0H655</accession>
<dbReference type="AlphaFoldDB" id="A0AAE0H655"/>
<reference evidence="4" key="2">
    <citation type="submission" date="2023-06" db="EMBL/GenBank/DDBJ databases">
        <authorList>
            <consortium name="Lawrence Berkeley National Laboratory"/>
            <person name="Haridas S."/>
            <person name="Hensen N."/>
            <person name="Bonometti L."/>
            <person name="Westerberg I."/>
            <person name="Brannstrom I.O."/>
            <person name="Guillou S."/>
            <person name="Cros-Aarteil S."/>
            <person name="Calhoun S."/>
            <person name="Kuo A."/>
            <person name="Mondo S."/>
            <person name="Pangilinan J."/>
            <person name="Riley R."/>
            <person name="Labutti K."/>
            <person name="Andreopoulos B."/>
            <person name="Lipzen A."/>
            <person name="Chen C."/>
            <person name="Yanf M."/>
            <person name="Daum C."/>
            <person name="Ng V."/>
            <person name="Clum A."/>
            <person name="Steindorff A."/>
            <person name="Ohm R."/>
            <person name="Martin F."/>
            <person name="Silar P."/>
            <person name="Natvig D."/>
            <person name="Lalanne C."/>
            <person name="Gautier V."/>
            <person name="Ament-Velasquez S.L."/>
            <person name="Kruys A."/>
            <person name="Hutchinson M.I."/>
            <person name="Powell A.J."/>
            <person name="Barry K."/>
            <person name="Miller A.N."/>
            <person name="Grigoriev I.V."/>
            <person name="Debuchy R."/>
            <person name="Gladieux P."/>
            <person name="Thoren M.H."/>
            <person name="Johannesson H."/>
        </authorList>
    </citation>
    <scope>NUCLEOTIDE SEQUENCE</scope>
    <source>
        <strain evidence="4">CBS 168.71</strain>
    </source>
</reference>
<keyword evidence="2" id="KW-0472">Membrane</keyword>
<comment type="similarity">
    <text evidence="1">Belongs to the histidine acid phosphatase family.</text>
</comment>
<evidence type="ECO:0000256" key="3">
    <source>
        <dbReference type="SAM" id="SignalP"/>
    </source>
</evidence>
<dbReference type="PANTHER" id="PTHR11567:SF142">
    <property type="entry name" value="PHOSPHOGLYCERATE MUTASE-LIKE PROTEIN"/>
    <property type="match status" value="1"/>
</dbReference>
<evidence type="ECO:0000313" key="5">
    <source>
        <dbReference type="Proteomes" id="UP001278766"/>
    </source>
</evidence>
<organism evidence="4 5">
    <name type="scientific">Chaetomium fimeti</name>
    <dbReference type="NCBI Taxonomy" id="1854472"/>
    <lineage>
        <taxon>Eukaryota</taxon>
        <taxon>Fungi</taxon>
        <taxon>Dikarya</taxon>
        <taxon>Ascomycota</taxon>
        <taxon>Pezizomycotina</taxon>
        <taxon>Sordariomycetes</taxon>
        <taxon>Sordariomycetidae</taxon>
        <taxon>Sordariales</taxon>
        <taxon>Chaetomiaceae</taxon>
        <taxon>Chaetomium</taxon>
    </lineage>
</organism>
<feature type="chain" id="PRO_5042040092" evidence="3">
    <location>
        <begin position="18"/>
        <end position="481"/>
    </location>
</feature>